<organism evidence="3">
    <name type="scientific">Mesocestoides corti</name>
    <name type="common">Flatworm</name>
    <dbReference type="NCBI Taxonomy" id="53468"/>
    <lineage>
        <taxon>Eukaryota</taxon>
        <taxon>Metazoa</taxon>
        <taxon>Spiralia</taxon>
        <taxon>Lophotrochozoa</taxon>
        <taxon>Platyhelminthes</taxon>
        <taxon>Cestoda</taxon>
        <taxon>Eucestoda</taxon>
        <taxon>Cyclophyllidea</taxon>
        <taxon>Mesocestoididae</taxon>
        <taxon>Mesocestoides</taxon>
    </lineage>
</organism>
<evidence type="ECO:0000313" key="3">
    <source>
        <dbReference type="WBParaSite" id="MCU_006775-RA"/>
    </source>
</evidence>
<dbReference type="PROSITE" id="PS50200">
    <property type="entry name" value="RA"/>
    <property type="match status" value="1"/>
</dbReference>
<dbReference type="Gene3D" id="2.30.29.30">
    <property type="entry name" value="Pleckstrin-homology domain (PH domain)/Phosphotyrosine-binding domain (PTB)"/>
    <property type="match status" value="1"/>
</dbReference>
<reference evidence="3" key="1">
    <citation type="submission" date="2019-11" db="UniProtKB">
        <authorList>
            <consortium name="WormBaseParasite"/>
        </authorList>
    </citation>
    <scope>IDENTIFICATION</scope>
</reference>
<dbReference type="Gene3D" id="3.10.20.90">
    <property type="entry name" value="Phosphatidylinositol 3-kinase Catalytic Subunit, Chain A, domain 1"/>
    <property type="match status" value="1"/>
</dbReference>
<dbReference type="AlphaFoldDB" id="A0A5K3FCL6"/>
<dbReference type="InterPro" id="IPR029071">
    <property type="entry name" value="Ubiquitin-like_domsf"/>
</dbReference>
<dbReference type="PROSITE" id="PS50003">
    <property type="entry name" value="PH_DOMAIN"/>
    <property type="match status" value="1"/>
</dbReference>
<evidence type="ECO:0000259" key="1">
    <source>
        <dbReference type="PROSITE" id="PS50003"/>
    </source>
</evidence>
<proteinExistence type="predicted"/>
<accession>A0A5K3FCL6</accession>
<dbReference type="SMART" id="SM00314">
    <property type="entry name" value="RA"/>
    <property type="match status" value="1"/>
</dbReference>
<dbReference type="PANTHER" id="PTHR11243:SF23">
    <property type="entry name" value="LD06925P"/>
    <property type="match status" value="1"/>
</dbReference>
<dbReference type="SUPFAM" id="SSF54236">
    <property type="entry name" value="Ubiquitin-like"/>
    <property type="match status" value="1"/>
</dbReference>
<dbReference type="InterPro" id="IPR011993">
    <property type="entry name" value="PH-like_dom_sf"/>
</dbReference>
<feature type="domain" description="PH" evidence="1">
    <location>
        <begin position="209"/>
        <end position="321"/>
    </location>
</feature>
<feature type="domain" description="Ras-associating" evidence="2">
    <location>
        <begin position="89"/>
        <end position="196"/>
    </location>
</feature>
<dbReference type="PANTHER" id="PTHR11243">
    <property type="entry name" value="GROWTH FACTOR RECEPTOR-BOUND PROTEIN"/>
    <property type="match status" value="1"/>
</dbReference>
<dbReference type="InterPro" id="IPR000159">
    <property type="entry name" value="RA_dom"/>
</dbReference>
<name>A0A5K3FCL6_MESCO</name>
<dbReference type="InterPro" id="IPR001849">
    <property type="entry name" value="PH_domain"/>
</dbReference>
<dbReference type="InterPro" id="IPR039664">
    <property type="entry name" value="GRB/APBB1IP"/>
</dbReference>
<sequence>MYSPVNRRNKVLKGRLVNLKNRSNRNSFVEGDEFPSGLSTWASQTSLYSTVSTTRTFSRKRGSLFHFSAINGWNSLPKNLEPQCQDHDGKVTLRVYNEDGTYKTILIDEDMSVKDVCEIMLQKNHCDDSIINWQLYEEPGEFPGFERQIEDHEFAMDLQRRWPASMSPSKIWFRQNSRKYNLSDGMERMILRTDIPVVDQLTHDAFPLPGLAEGVVLLKRPQRKWVKVFCFLLMSSIFFTRKAFRASKRKAEYLLDLANMDVYVPQANTEVTRFLNTPTPHTLLLVPSSIGLLDPEAVFAIGLKTRESLLAWAEGLRYHKHGRRKLSSNLTEALGPNCSANDRARLMIKHLTPLVPTQSLYIKNRAKNTRRREKYRQTTEPVQTLWGCSDSMWTSVDVQCSPKVLSERPDFSSNKIAASTPKNIRRSILSQSEEVLDKATTDLGYQANQTPMATRRSSWLLDTPTGNELNGSGLNFPKEDEFAQNLEGIIFNSGKPALLLDLQSEAQKFPIEILDPQPGDTKRYKLPFRPEKFETLEELCRFYESRRDLLYAFELMESLDSYYTQLLTTNNSRRSVGTRTDLKYDAATAF</sequence>
<dbReference type="Pfam" id="PF21989">
    <property type="entry name" value="RA_2"/>
    <property type="match status" value="1"/>
</dbReference>
<protein>
    <submittedName>
        <fullName evidence="3">Protein kinase domain-containing protein</fullName>
    </submittedName>
</protein>
<evidence type="ECO:0000259" key="2">
    <source>
        <dbReference type="PROSITE" id="PS50200"/>
    </source>
</evidence>
<dbReference type="WBParaSite" id="MCU_006775-RA">
    <property type="protein sequence ID" value="MCU_006775-RA"/>
    <property type="gene ID" value="MCU_006775"/>
</dbReference>
<dbReference type="GO" id="GO:0007165">
    <property type="term" value="P:signal transduction"/>
    <property type="evidence" value="ECO:0007669"/>
    <property type="project" value="InterPro"/>
</dbReference>
<dbReference type="CDD" id="cd17112">
    <property type="entry name" value="RA_MRL_like"/>
    <property type="match status" value="1"/>
</dbReference>